<keyword evidence="4" id="KW-1185">Reference proteome</keyword>
<comment type="caution">
    <text evidence="3">The sequence shown here is derived from an EMBL/GenBank/DDBJ whole genome shotgun (WGS) entry which is preliminary data.</text>
</comment>
<sequence length="424" mass="42607">MSGLAGPGARLRSGAETSRSLVERALAAAERSTTGAFVAVQPESALAAAAAADRELAGGRDRGPLHGIPVAVKDNIDVAGYWTRCGTPGLGHHLAERDAEVVGRLRAAGAVVVGKTRTHELAWGMITPGCRNPRDPNRITGGSSGGSAAAVAEGIVPLALGTDTGGSVRNPAALCGVVGVKLEAGAVPMTGIAPLAPTQDCAGVFATSTDDCAAALAALAIPPRSGEIRAVGVISDRWAQRVQPEVAAALADSVEVLRSQGIEVVDVAVRHAELAPAASYVIMLAESAHEWFPATGVGDEVRDLLRLGANVRRGDYDLALSARSAIRAGLDEALRRVDALLLPGSPVVAPPIGAKLVECAGREVPVAAAFTAMTALASVTGAAAVSVPAPVDGLPVGVQCIASSTGAALHCAELLHTGSCRAPS</sequence>
<dbReference type="EMBL" id="BAAAHC010000001">
    <property type="protein sequence ID" value="GAA0502897.1"/>
    <property type="molecule type" value="Genomic_DNA"/>
</dbReference>
<organism evidence="3 4">
    <name type="scientific">Saccharopolyspora thermophila</name>
    <dbReference type="NCBI Taxonomy" id="89367"/>
    <lineage>
        <taxon>Bacteria</taxon>
        <taxon>Bacillati</taxon>
        <taxon>Actinomycetota</taxon>
        <taxon>Actinomycetes</taxon>
        <taxon>Pseudonocardiales</taxon>
        <taxon>Pseudonocardiaceae</taxon>
        <taxon>Saccharopolyspora</taxon>
    </lineage>
</organism>
<dbReference type="PANTHER" id="PTHR11895:SF7">
    <property type="entry name" value="GLUTAMYL-TRNA(GLN) AMIDOTRANSFERASE SUBUNIT A, MITOCHONDRIAL"/>
    <property type="match status" value="1"/>
</dbReference>
<comment type="similarity">
    <text evidence="1">Belongs to the amidase family.</text>
</comment>
<gene>
    <name evidence="3" type="ORF">GCM10009545_00610</name>
</gene>
<dbReference type="Pfam" id="PF01425">
    <property type="entry name" value="Amidase"/>
    <property type="match status" value="1"/>
</dbReference>
<dbReference type="RefSeq" id="WP_346071774.1">
    <property type="nucleotide sequence ID" value="NZ_BAAAHC010000001.1"/>
</dbReference>
<evidence type="ECO:0000313" key="3">
    <source>
        <dbReference type="EMBL" id="GAA0502897.1"/>
    </source>
</evidence>
<dbReference type="PROSITE" id="PS00571">
    <property type="entry name" value="AMIDASES"/>
    <property type="match status" value="1"/>
</dbReference>
<dbReference type="InterPro" id="IPR023631">
    <property type="entry name" value="Amidase_dom"/>
</dbReference>
<dbReference type="SUPFAM" id="SSF75304">
    <property type="entry name" value="Amidase signature (AS) enzymes"/>
    <property type="match status" value="1"/>
</dbReference>
<proteinExistence type="inferred from homology"/>
<reference evidence="3 4" key="1">
    <citation type="journal article" date="2019" name="Int. J. Syst. Evol. Microbiol.">
        <title>The Global Catalogue of Microorganisms (GCM) 10K type strain sequencing project: providing services to taxonomists for standard genome sequencing and annotation.</title>
        <authorList>
            <consortium name="The Broad Institute Genomics Platform"/>
            <consortium name="The Broad Institute Genome Sequencing Center for Infectious Disease"/>
            <person name="Wu L."/>
            <person name="Ma J."/>
        </authorList>
    </citation>
    <scope>NUCLEOTIDE SEQUENCE [LARGE SCALE GENOMIC DNA]</scope>
    <source>
        <strain evidence="3 4">JCM 10664</strain>
    </source>
</reference>
<dbReference type="InterPro" id="IPR000120">
    <property type="entry name" value="Amidase"/>
</dbReference>
<feature type="domain" description="Amidase" evidence="2">
    <location>
        <begin position="21"/>
        <end position="403"/>
    </location>
</feature>
<dbReference type="InterPro" id="IPR036928">
    <property type="entry name" value="AS_sf"/>
</dbReference>
<dbReference type="Gene3D" id="3.90.1300.10">
    <property type="entry name" value="Amidase signature (AS) domain"/>
    <property type="match status" value="1"/>
</dbReference>
<evidence type="ECO:0000313" key="4">
    <source>
        <dbReference type="Proteomes" id="UP001500220"/>
    </source>
</evidence>
<evidence type="ECO:0000259" key="2">
    <source>
        <dbReference type="Pfam" id="PF01425"/>
    </source>
</evidence>
<dbReference type="PANTHER" id="PTHR11895">
    <property type="entry name" value="TRANSAMIDASE"/>
    <property type="match status" value="1"/>
</dbReference>
<accession>A0ABN1BPZ0</accession>
<protein>
    <submittedName>
        <fullName evidence="3">Amidase</fullName>
    </submittedName>
</protein>
<name>A0ABN1BPZ0_9PSEU</name>
<evidence type="ECO:0000256" key="1">
    <source>
        <dbReference type="ARBA" id="ARBA00009199"/>
    </source>
</evidence>
<dbReference type="Proteomes" id="UP001500220">
    <property type="component" value="Unassembled WGS sequence"/>
</dbReference>
<dbReference type="InterPro" id="IPR020556">
    <property type="entry name" value="Amidase_CS"/>
</dbReference>